<evidence type="ECO:0000313" key="2">
    <source>
        <dbReference type="Proteomes" id="UP001054945"/>
    </source>
</evidence>
<dbReference type="AlphaFoldDB" id="A0AAV4NQI7"/>
<protein>
    <submittedName>
        <fullName evidence="1">Uncharacterized protein</fullName>
    </submittedName>
</protein>
<accession>A0AAV4NQI7</accession>
<comment type="caution">
    <text evidence="1">The sequence shown here is derived from an EMBL/GenBank/DDBJ whole genome shotgun (WGS) entry which is preliminary data.</text>
</comment>
<dbReference type="EMBL" id="BPLR01021116">
    <property type="protein sequence ID" value="GIX86181.1"/>
    <property type="molecule type" value="Genomic_DNA"/>
</dbReference>
<dbReference type="Proteomes" id="UP001054945">
    <property type="component" value="Unassembled WGS sequence"/>
</dbReference>
<gene>
    <name evidence="1" type="ORF">CEXT_511911</name>
</gene>
<reference evidence="1 2" key="1">
    <citation type="submission" date="2021-06" db="EMBL/GenBank/DDBJ databases">
        <title>Caerostris extrusa draft genome.</title>
        <authorList>
            <person name="Kono N."/>
            <person name="Arakawa K."/>
        </authorList>
    </citation>
    <scope>NUCLEOTIDE SEQUENCE [LARGE SCALE GENOMIC DNA]</scope>
</reference>
<sequence length="83" mass="9156">MEWLKSSFPLLMQIGFPFVRSGSGSSCKKRVEISNLYRASGPERLDGVTGFLNGNGWACTDNGFLYGKCGLFGVFEKPDRVAR</sequence>
<keyword evidence="2" id="KW-1185">Reference proteome</keyword>
<proteinExistence type="predicted"/>
<organism evidence="1 2">
    <name type="scientific">Caerostris extrusa</name>
    <name type="common">Bark spider</name>
    <name type="synonym">Caerostris bankana</name>
    <dbReference type="NCBI Taxonomy" id="172846"/>
    <lineage>
        <taxon>Eukaryota</taxon>
        <taxon>Metazoa</taxon>
        <taxon>Ecdysozoa</taxon>
        <taxon>Arthropoda</taxon>
        <taxon>Chelicerata</taxon>
        <taxon>Arachnida</taxon>
        <taxon>Araneae</taxon>
        <taxon>Araneomorphae</taxon>
        <taxon>Entelegynae</taxon>
        <taxon>Araneoidea</taxon>
        <taxon>Araneidae</taxon>
        <taxon>Caerostris</taxon>
    </lineage>
</organism>
<evidence type="ECO:0000313" key="1">
    <source>
        <dbReference type="EMBL" id="GIX86181.1"/>
    </source>
</evidence>
<name>A0AAV4NQI7_CAEEX</name>